<keyword evidence="3" id="KW-0349">Heme</keyword>
<evidence type="ECO:0000256" key="7">
    <source>
        <dbReference type="ARBA" id="ARBA00023033"/>
    </source>
</evidence>
<dbReference type="Proteomes" id="UP001480595">
    <property type="component" value="Unassembled WGS sequence"/>
</dbReference>
<keyword evidence="7" id="KW-0503">Monooxygenase</keyword>
<comment type="cofactor">
    <cofactor evidence="1">
        <name>heme</name>
        <dbReference type="ChEBI" id="CHEBI:30413"/>
    </cofactor>
</comment>
<evidence type="ECO:0000256" key="5">
    <source>
        <dbReference type="ARBA" id="ARBA00023002"/>
    </source>
</evidence>
<comment type="similarity">
    <text evidence="2">Belongs to the cytochrome P450 family.</text>
</comment>
<evidence type="ECO:0000256" key="4">
    <source>
        <dbReference type="ARBA" id="ARBA00022723"/>
    </source>
</evidence>
<evidence type="ECO:0000256" key="3">
    <source>
        <dbReference type="ARBA" id="ARBA00022617"/>
    </source>
</evidence>
<protein>
    <submittedName>
        <fullName evidence="8">Uncharacterized protein</fullName>
    </submittedName>
</protein>
<organism evidence="8 9">
    <name type="scientific">Apiospora phragmitis</name>
    <dbReference type="NCBI Taxonomy" id="2905665"/>
    <lineage>
        <taxon>Eukaryota</taxon>
        <taxon>Fungi</taxon>
        <taxon>Dikarya</taxon>
        <taxon>Ascomycota</taxon>
        <taxon>Pezizomycotina</taxon>
        <taxon>Sordariomycetes</taxon>
        <taxon>Xylariomycetidae</taxon>
        <taxon>Amphisphaeriales</taxon>
        <taxon>Apiosporaceae</taxon>
        <taxon>Apiospora</taxon>
    </lineage>
</organism>
<name>A0ABR1T2C5_9PEZI</name>
<comment type="caution">
    <text evidence="8">The sequence shown here is derived from an EMBL/GenBank/DDBJ whole genome shotgun (WGS) entry which is preliminary data.</text>
</comment>
<dbReference type="PANTHER" id="PTHR24305">
    <property type="entry name" value="CYTOCHROME P450"/>
    <property type="match status" value="1"/>
</dbReference>
<keyword evidence="9" id="KW-1185">Reference proteome</keyword>
<keyword evidence="5" id="KW-0560">Oxidoreductase</keyword>
<evidence type="ECO:0000256" key="1">
    <source>
        <dbReference type="ARBA" id="ARBA00001971"/>
    </source>
</evidence>
<evidence type="ECO:0000256" key="6">
    <source>
        <dbReference type="ARBA" id="ARBA00023004"/>
    </source>
</evidence>
<dbReference type="PANTHER" id="PTHR24305:SF237">
    <property type="entry name" value="CYTOCHROME P450 MONOOXYGENASE ATNE-RELATED"/>
    <property type="match status" value="1"/>
</dbReference>
<dbReference type="InterPro" id="IPR001128">
    <property type="entry name" value="Cyt_P450"/>
</dbReference>
<gene>
    <name evidence="8" type="ORF">PG994_013748</name>
</gene>
<dbReference type="Pfam" id="PF00067">
    <property type="entry name" value="p450"/>
    <property type="match status" value="1"/>
</dbReference>
<dbReference type="Gene3D" id="1.10.630.10">
    <property type="entry name" value="Cytochrome P450"/>
    <property type="match status" value="1"/>
</dbReference>
<dbReference type="InterPro" id="IPR050121">
    <property type="entry name" value="Cytochrome_P450_monoxygenase"/>
</dbReference>
<evidence type="ECO:0000313" key="9">
    <source>
        <dbReference type="Proteomes" id="UP001480595"/>
    </source>
</evidence>
<dbReference type="InterPro" id="IPR036396">
    <property type="entry name" value="Cyt_P450_sf"/>
</dbReference>
<keyword evidence="6" id="KW-0408">Iron</keyword>
<proteinExistence type="inferred from homology"/>
<reference evidence="8 9" key="1">
    <citation type="submission" date="2023-01" db="EMBL/GenBank/DDBJ databases">
        <title>Analysis of 21 Apiospora genomes using comparative genomics revels a genus with tremendous synthesis potential of carbohydrate active enzymes and secondary metabolites.</title>
        <authorList>
            <person name="Sorensen T."/>
        </authorList>
    </citation>
    <scope>NUCLEOTIDE SEQUENCE [LARGE SCALE GENOMIC DNA]</scope>
    <source>
        <strain evidence="8 9">CBS 135458</strain>
    </source>
</reference>
<dbReference type="RefSeq" id="XP_066708286.1">
    <property type="nucleotide sequence ID" value="XM_066865157.1"/>
</dbReference>
<dbReference type="SUPFAM" id="SSF48264">
    <property type="entry name" value="Cytochrome P450"/>
    <property type="match status" value="1"/>
</dbReference>
<keyword evidence="4" id="KW-0479">Metal-binding</keyword>
<evidence type="ECO:0000256" key="2">
    <source>
        <dbReference type="ARBA" id="ARBA00010617"/>
    </source>
</evidence>
<evidence type="ECO:0000313" key="8">
    <source>
        <dbReference type="EMBL" id="KAK8040741.1"/>
    </source>
</evidence>
<accession>A0ABR1T2C5</accession>
<sequence>MATHDSDNATEIYGHQAKVTKFKNYEVLSRQAANTLTLRDKEQHSRRRRVILAKIDKFCELLRHQSKEALEDEATGFNNLAFDIMTKVLFDIDFNTMGSAEYRYAMKAIEESNLAIGFLDRRLFAQALHGRRQFVKFIRMVMAKRLGFPKGYSRDLFSHLQECIDPVTGKGLNTAELSTETATFIVAGMFLPLIYFIPSSRADTSSTSMAAVSHYLTGSSHCCVCLRACIDESLRLFLPGGSALWREVELGGAFIAGDFIPEGCEVAVGVYSVQYSTKYYDRPFEFDASR</sequence>
<dbReference type="GeneID" id="92098220"/>
<dbReference type="EMBL" id="JAQQWL010000015">
    <property type="protein sequence ID" value="KAK8040741.1"/>
    <property type="molecule type" value="Genomic_DNA"/>
</dbReference>